<dbReference type="PANTHER" id="PTHR43827:SF3">
    <property type="entry name" value="NADP-DEPENDENT OXIDOREDUCTASE DOMAIN-CONTAINING PROTEIN"/>
    <property type="match status" value="1"/>
</dbReference>
<dbReference type="OrthoDB" id="416253at2759"/>
<dbReference type="AlphaFoldDB" id="A0A8J2X5V5"/>
<organism evidence="9 10">
    <name type="scientific">Pelagomonas calceolata</name>
    <dbReference type="NCBI Taxonomy" id="35677"/>
    <lineage>
        <taxon>Eukaryota</taxon>
        <taxon>Sar</taxon>
        <taxon>Stramenopiles</taxon>
        <taxon>Ochrophyta</taxon>
        <taxon>Pelagophyceae</taxon>
        <taxon>Pelagomonadales</taxon>
        <taxon>Pelagomonadaceae</taxon>
        <taxon>Pelagomonas</taxon>
    </lineage>
</organism>
<dbReference type="PANTHER" id="PTHR43827">
    <property type="entry name" value="2,5-DIKETO-D-GLUCONIC ACID REDUCTASE"/>
    <property type="match status" value="1"/>
</dbReference>
<feature type="chain" id="PRO_5035237506" description="NADP-dependent oxidoreductase domain-containing protein" evidence="7">
    <location>
        <begin position="16"/>
        <end position="317"/>
    </location>
</feature>
<comment type="caution">
    <text evidence="9">The sequence shown here is derived from an EMBL/GenBank/DDBJ whole genome shotgun (WGS) entry which is preliminary data.</text>
</comment>
<dbReference type="Proteomes" id="UP000789595">
    <property type="component" value="Unassembled WGS sequence"/>
</dbReference>
<keyword evidence="2" id="KW-0521">NADP</keyword>
<dbReference type="SUPFAM" id="SSF51430">
    <property type="entry name" value="NAD(P)-linked oxidoreductase"/>
    <property type="match status" value="1"/>
</dbReference>
<feature type="signal peptide" evidence="7">
    <location>
        <begin position="1"/>
        <end position="15"/>
    </location>
</feature>
<reference evidence="9" key="1">
    <citation type="submission" date="2021-11" db="EMBL/GenBank/DDBJ databases">
        <authorList>
            <consortium name="Genoscope - CEA"/>
            <person name="William W."/>
        </authorList>
    </citation>
    <scope>NUCLEOTIDE SEQUENCE</scope>
</reference>
<evidence type="ECO:0000256" key="6">
    <source>
        <dbReference type="PIRSR" id="PIRSR000097-3"/>
    </source>
</evidence>
<feature type="active site" description="Proton donor" evidence="4">
    <location>
        <position position="55"/>
    </location>
</feature>
<keyword evidence="10" id="KW-1185">Reference proteome</keyword>
<sequence>MRLTTLAVMAQTAAAVAIPRLGLGSAEGPPHEAMASAVDAAVRSGVLMIDTAQNYGSEAAIGDGLRRSGRDDVFVLCKVDLCTRSREDPRRRMRRQVTESKRKLGRLDAVALHWPLLLDAPASEDDARSVRADAWRELEAMVDEGLVGCLGLSNFDVELMDEIIALARHRPVLNEVEVSPRCYQEELMAACEARGVRVVGYSPYGTCWLAKYFPSFVPWPAASVLDDATVAAVAAEAGCTPAQACVAWAMAKGAAPIPKSLDPERVRATARCLDDVALTADQVARLDALRDPRRGVEASLAAHARIIASPDYAWDPT</sequence>
<feature type="site" description="Lowers pKa of active site Tyr" evidence="6">
    <location>
        <position position="78"/>
    </location>
</feature>
<dbReference type="InterPro" id="IPR036812">
    <property type="entry name" value="NAD(P)_OxRdtase_dom_sf"/>
</dbReference>
<dbReference type="PIRSF" id="PIRSF000097">
    <property type="entry name" value="AKR"/>
    <property type="match status" value="1"/>
</dbReference>
<evidence type="ECO:0000256" key="2">
    <source>
        <dbReference type="ARBA" id="ARBA00022857"/>
    </source>
</evidence>
<evidence type="ECO:0000256" key="3">
    <source>
        <dbReference type="ARBA" id="ARBA00023002"/>
    </source>
</evidence>
<dbReference type="EMBL" id="CAKKNE010000005">
    <property type="protein sequence ID" value="CAH0376812.1"/>
    <property type="molecule type" value="Genomic_DNA"/>
</dbReference>
<evidence type="ECO:0000256" key="5">
    <source>
        <dbReference type="PIRSR" id="PIRSR000097-2"/>
    </source>
</evidence>
<dbReference type="InterPro" id="IPR023210">
    <property type="entry name" value="NADP_OxRdtase_dom"/>
</dbReference>
<dbReference type="CDD" id="cd19071">
    <property type="entry name" value="AKR_AKR1-5-like"/>
    <property type="match status" value="1"/>
</dbReference>
<evidence type="ECO:0000256" key="1">
    <source>
        <dbReference type="ARBA" id="ARBA00007905"/>
    </source>
</evidence>
<dbReference type="Pfam" id="PF00248">
    <property type="entry name" value="Aldo_ket_red"/>
    <property type="match status" value="1"/>
</dbReference>
<name>A0A8J2X5V5_9STRA</name>
<proteinExistence type="inferred from homology"/>
<protein>
    <recommendedName>
        <fullName evidence="8">NADP-dependent oxidoreductase domain-containing protein</fullName>
    </recommendedName>
</protein>
<dbReference type="InterPro" id="IPR020471">
    <property type="entry name" value="AKR"/>
</dbReference>
<feature type="domain" description="NADP-dependent oxidoreductase" evidence="8">
    <location>
        <begin position="28"/>
        <end position="290"/>
    </location>
</feature>
<gene>
    <name evidence="9" type="ORF">PECAL_5P14050</name>
</gene>
<keyword evidence="7" id="KW-0732">Signal</keyword>
<evidence type="ECO:0000259" key="8">
    <source>
        <dbReference type="Pfam" id="PF00248"/>
    </source>
</evidence>
<dbReference type="Gene3D" id="3.20.20.100">
    <property type="entry name" value="NADP-dependent oxidoreductase domain"/>
    <property type="match status" value="1"/>
</dbReference>
<evidence type="ECO:0000256" key="4">
    <source>
        <dbReference type="PIRSR" id="PIRSR000097-1"/>
    </source>
</evidence>
<evidence type="ECO:0000313" key="9">
    <source>
        <dbReference type="EMBL" id="CAH0376812.1"/>
    </source>
</evidence>
<feature type="binding site" evidence="5">
    <location>
        <position position="113"/>
    </location>
    <ligand>
        <name>substrate</name>
    </ligand>
</feature>
<accession>A0A8J2X5V5</accession>
<evidence type="ECO:0000313" key="10">
    <source>
        <dbReference type="Proteomes" id="UP000789595"/>
    </source>
</evidence>
<dbReference type="PRINTS" id="PR00069">
    <property type="entry name" value="ALDKETRDTASE"/>
</dbReference>
<comment type="similarity">
    <text evidence="1">Belongs to the aldo/keto reductase family.</text>
</comment>
<evidence type="ECO:0000256" key="7">
    <source>
        <dbReference type="SAM" id="SignalP"/>
    </source>
</evidence>
<keyword evidence="3" id="KW-0560">Oxidoreductase</keyword>
<dbReference type="GO" id="GO:0016616">
    <property type="term" value="F:oxidoreductase activity, acting on the CH-OH group of donors, NAD or NADP as acceptor"/>
    <property type="evidence" value="ECO:0007669"/>
    <property type="project" value="UniProtKB-ARBA"/>
</dbReference>